<evidence type="ECO:0000313" key="1">
    <source>
        <dbReference type="EMBL" id="GHB79231.1"/>
    </source>
</evidence>
<organism evidence="1 2">
    <name type="scientific">Persicitalea jodogahamensis</name>
    <dbReference type="NCBI Taxonomy" id="402147"/>
    <lineage>
        <taxon>Bacteria</taxon>
        <taxon>Pseudomonadati</taxon>
        <taxon>Bacteroidota</taxon>
        <taxon>Cytophagia</taxon>
        <taxon>Cytophagales</taxon>
        <taxon>Spirosomataceae</taxon>
        <taxon>Persicitalea</taxon>
    </lineage>
</organism>
<comment type="caution">
    <text evidence="1">The sequence shown here is derived from an EMBL/GenBank/DDBJ whole genome shotgun (WGS) entry which is preliminary data.</text>
</comment>
<name>A0A8J3D602_9BACT</name>
<dbReference type="AlphaFoldDB" id="A0A8J3D602"/>
<gene>
    <name evidence="1" type="ORF">GCM10007390_36510</name>
</gene>
<keyword evidence="2" id="KW-1185">Reference proteome</keyword>
<accession>A0A8J3D602</accession>
<evidence type="ECO:0000313" key="2">
    <source>
        <dbReference type="Proteomes" id="UP000598271"/>
    </source>
</evidence>
<sequence length="167" mass="19442">MEENHLQTSILSKYKYGLYLPKKHFRVIADPPEAEELLVAAATFARPRVFDREGSSHRSYELVRFANLLNTTVVGGLDKLLSHFVKEHQPDDLMTYADLEWSSGRSYRKLGFEPHEDIPPQEFWVEITTMERFYPHRLPEGILGESGQEQRFVKIKNAGSRKFVKNF</sequence>
<protein>
    <submittedName>
        <fullName evidence="1">Uncharacterized protein</fullName>
    </submittedName>
</protein>
<dbReference type="Proteomes" id="UP000598271">
    <property type="component" value="Unassembled WGS sequence"/>
</dbReference>
<proteinExistence type="predicted"/>
<dbReference type="EMBL" id="BMXF01000004">
    <property type="protein sequence ID" value="GHB79231.1"/>
    <property type="molecule type" value="Genomic_DNA"/>
</dbReference>
<reference evidence="1 2" key="1">
    <citation type="journal article" date="2014" name="Int. J. Syst. Evol. Microbiol.">
        <title>Complete genome sequence of Corynebacterium casei LMG S-19264T (=DSM 44701T), isolated from a smear-ripened cheese.</title>
        <authorList>
            <consortium name="US DOE Joint Genome Institute (JGI-PGF)"/>
            <person name="Walter F."/>
            <person name="Albersmeier A."/>
            <person name="Kalinowski J."/>
            <person name="Ruckert C."/>
        </authorList>
    </citation>
    <scope>NUCLEOTIDE SEQUENCE [LARGE SCALE GENOMIC DNA]</scope>
    <source>
        <strain evidence="1 2">KCTC 12866</strain>
    </source>
</reference>